<protein>
    <submittedName>
        <fullName evidence="1">Uncharacterized protein</fullName>
    </submittedName>
</protein>
<dbReference type="AlphaFoldDB" id="A0A8R1ID10"/>
<organism evidence="1 2">
    <name type="scientific">Caenorhabditis japonica</name>
    <dbReference type="NCBI Taxonomy" id="281687"/>
    <lineage>
        <taxon>Eukaryota</taxon>
        <taxon>Metazoa</taxon>
        <taxon>Ecdysozoa</taxon>
        <taxon>Nematoda</taxon>
        <taxon>Chromadorea</taxon>
        <taxon>Rhabditida</taxon>
        <taxon>Rhabditina</taxon>
        <taxon>Rhabditomorpha</taxon>
        <taxon>Rhabditoidea</taxon>
        <taxon>Rhabditidae</taxon>
        <taxon>Peloderinae</taxon>
        <taxon>Caenorhabditis</taxon>
    </lineage>
</organism>
<keyword evidence="2" id="KW-1185">Reference proteome</keyword>
<evidence type="ECO:0000313" key="1">
    <source>
        <dbReference type="EnsemblMetazoa" id="CJA23763.1"/>
    </source>
</evidence>
<dbReference type="EnsemblMetazoa" id="CJA23763.1">
    <property type="protein sequence ID" value="CJA23763.1"/>
    <property type="gene ID" value="WBGene00179335"/>
</dbReference>
<evidence type="ECO:0000313" key="2">
    <source>
        <dbReference type="Proteomes" id="UP000005237"/>
    </source>
</evidence>
<proteinExistence type="predicted"/>
<reference evidence="2" key="1">
    <citation type="submission" date="2010-08" db="EMBL/GenBank/DDBJ databases">
        <authorList>
            <consortium name="Caenorhabditis japonica Sequencing Consortium"/>
            <person name="Wilson R.K."/>
        </authorList>
    </citation>
    <scope>NUCLEOTIDE SEQUENCE [LARGE SCALE GENOMIC DNA]</scope>
    <source>
        <strain evidence="2">DF5081</strain>
    </source>
</reference>
<sequence>MSRIELFDTFEMSATSLQWPSSLEQPAATCPSVRIYMPYSTRVSNCLDVSYRSAPLLLGKEGNEKG</sequence>
<reference evidence="1" key="2">
    <citation type="submission" date="2022-06" db="UniProtKB">
        <authorList>
            <consortium name="EnsemblMetazoa"/>
        </authorList>
    </citation>
    <scope>IDENTIFICATION</scope>
    <source>
        <strain evidence="1">DF5081</strain>
    </source>
</reference>
<name>A0A8R1ID10_CAEJA</name>
<dbReference type="Proteomes" id="UP000005237">
    <property type="component" value="Unassembled WGS sequence"/>
</dbReference>
<accession>A0A8R1ID10</accession>